<gene>
    <name evidence="5" type="ORF">L210DRAFT_3756002</name>
</gene>
<dbReference type="InterPro" id="IPR031167">
    <property type="entry name" value="G_OBG"/>
</dbReference>
<dbReference type="PRINTS" id="PR00326">
    <property type="entry name" value="GTP1OBG"/>
</dbReference>
<dbReference type="PROSITE" id="PS51710">
    <property type="entry name" value="G_OBG"/>
    <property type="match status" value="1"/>
</dbReference>
<dbReference type="InterPro" id="IPR006074">
    <property type="entry name" value="GTP1-OBG_CS"/>
</dbReference>
<dbReference type="Pfam" id="PF01926">
    <property type="entry name" value="MMR_HSR1"/>
    <property type="match status" value="1"/>
</dbReference>
<dbReference type="Gene3D" id="6.10.140.1070">
    <property type="match status" value="2"/>
</dbReference>
<dbReference type="InterPro" id="IPR006073">
    <property type="entry name" value="GTP-bd"/>
</dbReference>
<dbReference type="FunFam" id="3.10.20.30:FF:000003">
    <property type="entry name" value="Developmentally-regulated GTP-binding protein 1"/>
    <property type="match status" value="1"/>
</dbReference>
<dbReference type="Gene3D" id="3.10.20.30">
    <property type="match status" value="1"/>
</dbReference>
<evidence type="ECO:0000313" key="6">
    <source>
        <dbReference type="Proteomes" id="UP001194468"/>
    </source>
</evidence>
<dbReference type="GO" id="GO:0003924">
    <property type="term" value="F:GTPase activity"/>
    <property type="evidence" value="ECO:0007669"/>
    <property type="project" value="InterPro"/>
</dbReference>
<dbReference type="InterPro" id="IPR045001">
    <property type="entry name" value="DRG"/>
</dbReference>
<dbReference type="InterPro" id="IPR027417">
    <property type="entry name" value="P-loop_NTPase"/>
</dbReference>
<reference evidence="5" key="1">
    <citation type="submission" date="2019-10" db="EMBL/GenBank/DDBJ databases">
        <authorList>
            <consortium name="DOE Joint Genome Institute"/>
            <person name="Kuo A."/>
            <person name="Miyauchi S."/>
            <person name="Kiss E."/>
            <person name="Drula E."/>
            <person name="Kohler A."/>
            <person name="Sanchez-Garcia M."/>
            <person name="Andreopoulos B."/>
            <person name="Barry K.W."/>
            <person name="Bonito G."/>
            <person name="Buee M."/>
            <person name="Carver A."/>
            <person name="Chen C."/>
            <person name="Cichocki N."/>
            <person name="Clum A."/>
            <person name="Culley D."/>
            <person name="Crous P.W."/>
            <person name="Fauchery L."/>
            <person name="Girlanda M."/>
            <person name="Hayes R."/>
            <person name="Keri Z."/>
            <person name="LaButti K."/>
            <person name="Lipzen A."/>
            <person name="Lombard V."/>
            <person name="Magnuson J."/>
            <person name="Maillard F."/>
            <person name="Morin E."/>
            <person name="Murat C."/>
            <person name="Nolan M."/>
            <person name="Ohm R."/>
            <person name="Pangilinan J."/>
            <person name="Pereira M."/>
            <person name="Perotto S."/>
            <person name="Peter M."/>
            <person name="Riley R."/>
            <person name="Sitrit Y."/>
            <person name="Stielow B."/>
            <person name="Szollosi G."/>
            <person name="Zifcakova L."/>
            <person name="Stursova M."/>
            <person name="Spatafora J.W."/>
            <person name="Tedersoo L."/>
            <person name="Vaario L.-M."/>
            <person name="Yamada A."/>
            <person name="Yan M."/>
            <person name="Wang P."/>
            <person name="Xu J."/>
            <person name="Bruns T."/>
            <person name="Baldrian P."/>
            <person name="Vilgalys R."/>
            <person name="Henrissat B."/>
            <person name="Grigoriev I.V."/>
            <person name="Hibbett D."/>
            <person name="Nagy L.G."/>
            <person name="Martin F.M."/>
        </authorList>
    </citation>
    <scope>NUCLEOTIDE SEQUENCE</scope>
    <source>
        <strain evidence="5">BED1</strain>
    </source>
</reference>
<protein>
    <submittedName>
        <fullName evidence="5">Developmentally regulated GTP binding protein 1</fullName>
    </submittedName>
</protein>
<dbReference type="PROSITE" id="PS00905">
    <property type="entry name" value="GTP1_OBG"/>
    <property type="match status" value="1"/>
</dbReference>
<dbReference type="GO" id="GO:0005525">
    <property type="term" value="F:GTP binding"/>
    <property type="evidence" value="ECO:0007669"/>
    <property type="project" value="UniProtKB-KW"/>
</dbReference>
<sequence length="401" mass="43834">MTTVQKIKEVEDEMARTQKNKATSYHLGQLKAKLAKLRRELISPSGGGGGGGGIGFDVARTGVASVGFVGFPSVGKSTLMSKLTGTHSEVSEIDFTTLTTVPGTVKVHGAPIQILDLPGIIEGANDGRGRGRQGKYIVCTDNIVTDGLMLVIAVARTCNLIFIVLDVLKPLGDKKTIQSELEGFGIRLNKRPPAIMVRKKDKGGIAITNTVPLTNIDHDEIKAVLSEYKLSNADVTIREPNCTSDDLVDVIEGNRQASVLPLFIAAHTATRVYIPALYVLNKIDAISIEELDLLYKIPNSVPVSSKEWMNIDELIEKMWEALQLVRVYTKPRGQSPDYSTPVVLRRGRCTVDDFCNTIHKEIAKQMKYAIVWGSSAKHARGQKVGLDHVLEDEDVVHISKR</sequence>
<dbReference type="SUPFAM" id="SSF81271">
    <property type="entry name" value="TGS-like"/>
    <property type="match status" value="1"/>
</dbReference>
<evidence type="ECO:0000259" key="4">
    <source>
        <dbReference type="PROSITE" id="PS51880"/>
    </source>
</evidence>
<evidence type="ECO:0000256" key="2">
    <source>
        <dbReference type="ARBA" id="ARBA00023134"/>
    </source>
</evidence>
<dbReference type="InterPro" id="IPR012675">
    <property type="entry name" value="Beta-grasp_dom_sf"/>
</dbReference>
<dbReference type="GO" id="GO:1903833">
    <property type="term" value="P:positive regulation of cellular response to amino acid starvation"/>
    <property type="evidence" value="ECO:0007669"/>
    <property type="project" value="UniProtKB-ARBA"/>
</dbReference>
<name>A0AAD4GLV6_BOLED</name>
<dbReference type="CDD" id="cd17230">
    <property type="entry name" value="TGS_DRG1"/>
    <property type="match status" value="1"/>
</dbReference>
<organism evidence="5 6">
    <name type="scientific">Boletus edulis BED1</name>
    <dbReference type="NCBI Taxonomy" id="1328754"/>
    <lineage>
        <taxon>Eukaryota</taxon>
        <taxon>Fungi</taxon>
        <taxon>Dikarya</taxon>
        <taxon>Basidiomycota</taxon>
        <taxon>Agaricomycotina</taxon>
        <taxon>Agaricomycetes</taxon>
        <taxon>Agaricomycetidae</taxon>
        <taxon>Boletales</taxon>
        <taxon>Boletineae</taxon>
        <taxon>Boletaceae</taxon>
        <taxon>Boletoideae</taxon>
        <taxon>Boletus</taxon>
    </lineage>
</organism>
<dbReference type="InterPro" id="IPR031662">
    <property type="entry name" value="GTP-binding_2"/>
</dbReference>
<evidence type="ECO:0000259" key="3">
    <source>
        <dbReference type="PROSITE" id="PS51710"/>
    </source>
</evidence>
<keyword evidence="2" id="KW-0342">GTP-binding</keyword>
<evidence type="ECO:0000313" key="5">
    <source>
        <dbReference type="EMBL" id="KAF8450398.1"/>
    </source>
</evidence>
<reference evidence="5" key="2">
    <citation type="journal article" date="2020" name="Nat. Commun.">
        <title>Large-scale genome sequencing of mycorrhizal fungi provides insights into the early evolution of symbiotic traits.</title>
        <authorList>
            <person name="Miyauchi S."/>
            <person name="Kiss E."/>
            <person name="Kuo A."/>
            <person name="Drula E."/>
            <person name="Kohler A."/>
            <person name="Sanchez-Garcia M."/>
            <person name="Morin E."/>
            <person name="Andreopoulos B."/>
            <person name="Barry K.W."/>
            <person name="Bonito G."/>
            <person name="Buee M."/>
            <person name="Carver A."/>
            <person name="Chen C."/>
            <person name="Cichocki N."/>
            <person name="Clum A."/>
            <person name="Culley D."/>
            <person name="Crous P.W."/>
            <person name="Fauchery L."/>
            <person name="Girlanda M."/>
            <person name="Hayes R.D."/>
            <person name="Keri Z."/>
            <person name="LaButti K."/>
            <person name="Lipzen A."/>
            <person name="Lombard V."/>
            <person name="Magnuson J."/>
            <person name="Maillard F."/>
            <person name="Murat C."/>
            <person name="Nolan M."/>
            <person name="Ohm R.A."/>
            <person name="Pangilinan J."/>
            <person name="Pereira M.F."/>
            <person name="Perotto S."/>
            <person name="Peter M."/>
            <person name="Pfister S."/>
            <person name="Riley R."/>
            <person name="Sitrit Y."/>
            <person name="Stielow J.B."/>
            <person name="Szollosi G."/>
            <person name="Zifcakova L."/>
            <person name="Stursova M."/>
            <person name="Spatafora J.W."/>
            <person name="Tedersoo L."/>
            <person name="Vaario L.M."/>
            <person name="Yamada A."/>
            <person name="Yan M."/>
            <person name="Wang P."/>
            <person name="Xu J."/>
            <person name="Bruns T."/>
            <person name="Baldrian P."/>
            <person name="Vilgalys R."/>
            <person name="Dunand C."/>
            <person name="Henrissat B."/>
            <person name="Grigoriev I.V."/>
            <person name="Hibbett D."/>
            <person name="Nagy L.G."/>
            <person name="Martin F.M."/>
        </authorList>
    </citation>
    <scope>NUCLEOTIDE SEQUENCE</scope>
    <source>
        <strain evidence="5">BED1</strain>
    </source>
</reference>
<feature type="domain" description="OBG-type G" evidence="3">
    <location>
        <begin position="64"/>
        <end position="323"/>
    </location>
</feature>
<evidence type="ECO:0000256" key="1">
    <source>
        <dbReference type="ARBA" id="ARBA00022741"/>
    </source>
</evidence>
<feature type="domain" description="TGS" evidence="4">
    <location>
        <begin position="323"/>
        <end position="400"/>
    </location>
</feature>
<keyword evidence="6" id="KW-1185">Reference proteome</keyword>
<dbReference type="Proteomes" id="UP001194468">
    <property type="component" value="Unassembled WGS sequence"/>
</dbReference>
<accession>A0AAD4GLV6</accession>
<dbReference type="AlphaFoldDB" id="A0AAD4GLV6"/>
<dbReference type="NCBIfam" id="TIGR00231">
    <property type="entry name" value="small_GTP"/>
    <property type="match status" value="1"/>
</dbReference>
<comment type="caution">
    <text evidence="5">The sequence shown here is derived from an EMBL/GenBank/DDBJ whole genome shotgun (WGS) entry which is preliminary data.</text>
</comment>
<dbReference type="PROSITE" id="PS51880">
    <property type="entry name" value="TGS"/>
    <property type="match status" value="1"/>
</dbReference>
<dbReference type="InterPro" id="IPR005225">
    <property type="entry name" value="Small_GTP-bd"/>
</dbReference>
<dbReference type="EMBL" id="WHUW01000002">
    <property type="protein sequence ID" value="KAF8450398.1"/>
    <property type="molecule type" value="Genomic_DNA"/>
</dbReference>
<dbReference type="InterPro" id="IPR004095">
    <property type="entry name" value="TGS"/>
</dbReference>
<dbReference type="CDD" id="cd01896">
    <property type="entry name" value="DRG"/>
    <property type="match status" value="1"/>
</dbReference>
<dbReference type="PANTHER" id="PTHR43127">
    <property type="entry name" value="DEVELOPMENTALLY-REGULATED GTP-BINDING PROTEIN 2"/>
    <property type="match status" value="1"/>
</dbReference>
<dbReference type="Pfam" id="PF16897">
    <property type="entry name" value="MMR_HSR1_Xtn"/>
    <property type="match status" value="2"/>
</dbReference>
<keyword evidence="1" id="KW-0547">Nucleotide-binding</keyword>
<dbReference type="InterPro" id="IPR012676">
    <property type="entry name" value="TGS-like"/>
</dbReference>
<proteinExistence type="predicted"/>
<dbReference type="Pfam" id="PF02824">
    <property type="entry name" value="TGS"/>
    <property type="match status" value="1"/>
</dbReference>
<dbReference type="SUPFAM" id="SSF52540">
    <property type="entry name" value="P-loop containing nucleoside triphosphate hydrolases"/>
    <property type="match status" value="1"/>
</dbReference>